<dbReference type="PANTHER" id="PTHR33784">
    <property type="entry name" value="OS05G0482100 PROTEIN"/>
    <property type="match status" value="1"/>
</dbReference>
<dbReference type="Proteomes" id="UP000289738">
    <property type="component" value="Chromosome B05"/>
</dbReference>
<dbReference type="InterPro" id="IPR040338">
    <property type="entry name" value="At1g67623-like"/>
</dbReference>
<sequence length="339" mass="38633">MAGTSKKNRKKRNVVIAYKCLSNILPRDIWVRIAMKATYKVFLGAARSGAVYKYASMLELPIASFLYYYDNPEKSFLDCCTETGNPAALLRVGMIDFIWSGHCIGGMDTLTMAATGGDVEAYYLCAMLLLSHGKEDEGNMRRELEFFETVRASRVVKRCKEVEVKPSNPGQSEVCQSTSCPTRGTIGVVEDLSCVSCVQCMVDYEVQGFLESFKERKRIRRARMFAESSSSQHVVEDCHDDRPERRFLDRCVEVENVDAILRQGLTEYFLIACRDIRMKLLARASTENSVEAGYLCAMLLLCDYEDEDEVQRCVEMFEVIRTSGEVERCREVFTDIFWE</sequence>
<gene>
    <name evidence="2" type="ORF">Ahy_B05g075810</name>
</gene>
<dbReference type="EMBL" id="SDMP01000015">
    <property type="protein sequence ID" value="RYR08239.1"/>
    <property type="molecule type" value="Genomic_DNA"/>
</dbReference>
<evidence type="ECO:0000313" key="2">
    <source>
        <dbReference type="EMBL" id="RYR08239.1"/>
    </source>
</evidence>
<feature type="domain" description="At2g35280-like TPR" evidence="1">
    <location>
        <begin position="70"/>
        <end position="161"/>
    </location>
</feature>
<comment type="caution">
    <text evidence="2">The sequence shown here is derived from an EMBL/GenBank/DDBJ whole genome shotgun (WGS) entry which is preliminary data.</text>
</comment>
<reference evidence="2 3" key="1">
    <citation type="submission" date="2019-01" db="EMBL/GenBank/DDBJ databases">
        <title>Sequencing of cultivated peanut Arachis hypogaea provides insights into genome evolution and oil improvement.</title>
        <authorList>
            <person name="Chen X."/>
        </authorList>
    </citation>
    <scope>NUCLEOTIDE SEQUENCE [LARGE SCALE GENOMIC DNA]</scope>
    <source>
        <strain evidence="3">cv. Fuhuasheng</strain>
        <tissue evidence="2">Leaves</tissue>
    </source>
</reference>
<evidence type="ECO:0000259" key="1">
    <source>
        <dbReference type="Pfam" id="PF23310"/>
    </source>
</evidence>
<name>A0A444Z218_ARAHY</name>
<organism evidence="2 3">
    <name type="scientific">Arachis hypogaea</name>
    <name type="common">Peanut</name>
    <dbReference type="NCBI Taxonomy" id="3818"/>
    <lineage>
        <taxon>Eukaryota</taxon>
        <taxon>Viridiplantae</taxon>
        <taxon>Streptophyta</taxon>
        <taxon>Embryophyta</taxon>
        <taxon>Tracheophyta</taxon>
        <taxon>Spermatophyta</taxon>
        <taxon>Magnoliopsida</taxon>
        <taxon>eudicotyledons</taxon>
        <taxon>Gunneridae</taxon>
        <taxon>Pentapetalae</taxon>
        <taxon>rosids</taxon>
        <taxon>fabids</taxon>
        <taxon>Fabales</taxon>
        <taxon>Fabaceae</taxon>
        <taxon>Papilionoideae</taxon>
        <taxon>50 kb inversion clade</taxon>
        <taxon>dalbergioids sensu lato</taxon>
        <taxon>Dalbergieae</taxon>
        <taxon>Pterocarpus clade</taxon>
        <taxon>Arachis</taxon>
    </lineage>
</organism>
<dbReference type="PANTHER" id="PTHR33784:SF10">
    <property type="entry name" value="F-BOX PROTEIN"/>
    <property type="match status" value="1"/>
</dbReference>
<accession>A0A444Z218</accession>
<feature type="domain" description="At2g35280-like TPR" evidence="1">
    <location>
        <begin position="238"/>
        <end position="338"/>
    </location>
</feature>
<keyword evidence="3" id="KW-1185">Reference proteome</keyword>
<evidence type="ECO:0000313" key="3">
    <source>
        <dbReference type="Proteomes" id="UP000289738"/>
    </source>
</evidence>
<dbReference type="Pfam" id="PF23310">
    <property type="entry name" value="TPR_27"/>
    <property type="match status" value="2"/>
</dbReference>
<dbReference type="InterPro" id="IPR057136">
    <property type="entry name" value="At2g35280_TPR_dom"/>
</dbReference>
<proteinExistence type="predicted"/>
<protein>
    <recommendedName>
        <fullName evidence="1">At2g35280-like TPR domain-containing protein</fullName>
    </recommendedName>
</protein>
<dbReference type="AlphaFoldDB" id="A0A444Z218"/>